<dbReference type="GO" id="GO:0008017">
    <property type="term" value="F:microtubule binding"/>
    <property type="evidence" value="ECO:0007669"/>
    <property type="project" value="TreeGrafter"/>
</dbReference>
<accession>A0A671YNK9</accession>
<dbReference type="SUPFAM" id="SSF47576">
    <property type="entry name" value="Calponin-homology domain, CH-domain"/>
    <property type="match status" value="1"/>
</dbReference>
<feature type="domain" description="Calponin-homology (CH)" evidence="2">
    <location>
        <begin position="7"/>
        <end position="115"/>
    </location>
</feature>
<dbReference type="PANTHER" id="PTHR12509">
    <property type="entry name" value="SPERMATOGENESIS-ASSOCIATED 4-RELATED"/>
    <property type="match status" value="1"/>
</dbReference>
<dbReference type="Ensembl" id="ENSSAUT00010065904.1">
    <property type="protein sequence ID" value="ENSSAUP00010062864.1"/>
    <property type="gene ID" value="ENSSAUG00010025345.1"/>
</dbReference>
<dbReference type="Proteomes" id="UP000472265">
    <property type="component" value="Chromosome 15"/>
</dbReference>
<reference evidence="3" key="1">
    <citation type="submission" date="2021-04" db="EMBL/GenBank/DDBJ databases">
        <authorList>
            <consortium name="Wellcome Sanger Institute Data Sharing"/>
        </authorList>
    </citation>
    <scope>NUCLEOTIDE SEQUENCE [LARGE SCALE GENOMIC DNA]</scope>
</reference>
<dbReference type="PROSITE" id="PS50021">
    <property type="entry name" value="CH"/>
    <property type="match status" value="1"/>
</dbReference>
<evidence type="ECO:0000313" key="4">
    <source>
        <dbReference type="Proteomes" id="UP000472265"/>
    </source>
</evidence>
<dbReference type="GO" id="GO:0051493">
    <property type="term" value="P:regulation of cytoskeleton organization"/>
    <property type="evidence" value="ECO:0007669"/>
    <property type="project" value="TreeGrafter"/>
</dbReference>
<protein>
    <submittedName>
        <fullName evidence="3">Sperm flagellar 1</fullName>
    </submittedName>
</protein>
<name>A0A671YNK9_SPAAU</name>
<reference evidence="3" key="2">
    <citation type="submission" date="2025-08" db="UniProtKB">
        <authorList>
            <consortium name="Ensembl"/>
        </authorList>
    </citation>
    <scope>IDENTIFICATION</scope>
</reference>
<proteinExistence type="predicted"/>
<reference evidence="3" key="3">
    <citation type="submission" date="2025-09" db="UniProtKB">
        <authorList>
            <consortium name="Ensembl"/>
        </authorList>
    </citation>
    <scope>IDENTIFICATION</scope>
</reference>
<evidence type="ECO:0000256" key="1">
    <source>
        <dbReference type="SAM" id="Coils"/>
    </source>
</evidence>
<dbReference type="InterPro" id="IPR010441">
    <property type="entry name" value="CH_2"/>
</dbReference>
<gene>
    <name evidence="3" type="primary">SPEF1</name>
    <name evidence="3" type="synonym">spef1</name>
</gene>
<evidence type="ECO:0000313" key="3">
    <source>
        <dbReference type="Ensembl" id="ENSSAUP00010062864.1"/>
    </source>
</evidence>
<evidence type="ECO:0000259" key="2">
    <source>
        <dbReference type="PROSITE" id="PS50021"/>
    </source>
</evidence>
<dbReference type="OMA" id="MEYYDTR"/>
<keyword evidence="1" id="KW-0175">Coiled coil</keyword>
<dbReference type="GO" id="GO:0005930">
    <property type="term" value="C:axoneme"/>
    <property type="evidence" value="ECO:0007669"/>
    <property type="project" value="TreeGrafter"/>
</dbReference>
<dbReference type="InterPro" id="IPR001715">
    <property type="entry name" value="CH_dom"/>
</dbReference>
<dbReference type="Pfam" id="PF06294">
    <property type="entry name" value="CH_2"/>
    <property type="match status" value="1"/>
</dbReference>
<organism evidence="3 4">
    <name type="scientific">Sparus aurata</name>
    <name type="common">Gilthead sea bream</name>
    <dbReference type="NCBI Taxonomy" id="8175"/>
    <lineage>
        <taxon>Eukaryota</taxon>
        <taxon>Metazoa</taxon>
        <taxon>Chordata</taxon>
        <taxon>Craniata</taxon>
        <taxon>Vertebrata</taxon>
        <taxon>Euteleostomi</taxon>
        <taxon>Actinopterygii</taxon>
        <taxon>Neopterygii</taxon>
        <taxon>Teleostei</taxon>
        <taxon>Neoteleostei</taxon>
        <taxon>Acanthomorphata</taxon>
        <taxon>Eupercaria</taxon>
        <taxon>Spariformes</taxon>
        <taxon>Sparidae</taxon>
        <taxon>Sparus</taxon>
    </lineage>
</organism>
<dbReference type="InParanoid" id="A0A671YNK9"/>
<keyword evidence="4" id="KW-1185">Reference proteome</keyword>
<dbReference type="Gene3D" id="1.10.418.10">
    <property type="entry name" value="Calponin-like domain"/>
    <property type="match status" value="1"/>
</dbReference>
<feature type="coiled-coil region" evidence="1">
    <location>
        <begin position="172"/>
        <end position="199"/>
    </location>
</feature>
<dbReference type="AlphaFoldDB" id="A0A671YNK9"/>
<dbReference type="FunFam" id="1.10.418.10:FF:000059">
    <property type="entry name" value="RIKEN cDNA 6430531B16 gene"/>
    <property type="match status" value="1"/>
</dbReference>
<dbReference type="GeneTree" id="ENSGT00910000144159"/>
<dbReference type="PANTHER" id="PTHR12509:SF9">
    <property type="entry name" value="SPERM FLAGELLAR PROTEIN 1 ISOFORM X1"/>
    <property type="match status" value="1"/>
</dbReference>
<dbReference type="InterPro" id="IPR036872">
    <property type="entry name" value="CH_dom_sf"/>
</dbReference>
<sequence>MDRELNEEELQDLYAWIDKIPLSRPKRNITRDFSDGVMAAEVVRYFFPKLVDLHNYIPANSTQQKLSNWSVLNRKVFSKLNFHVPGETVRRIVLSTSGVIEPILCSLRERIDKKLEHTTENILVCTVFMRVFQASLSAFMIITFCLYFSLHSRPQPAVLCYSDMDPAFRLILQEKEQAVMALQETVELLQMKVSRLEHLVHLKDMRIDDLTRHLETYKAKGNTR</sequence>
<dbReference type="InterPro" id="IPR052111">
    <property type="entry name" value="Spermatogenesis_Ciliary_MAP"/>
</dbReference>